<sequence length="446" mass="51353">MDVPMADSTRPTSSTVLLVVSHSPIVDYLYGYLSVADMFSFRLVCSIVHRAVKKWLLSAYNIEKHFSHFFDDPMSFRILQARTGAIVSGSNALQFFEGLYYPDSDLDLYVPCRHAYDVAAWLRRNDYIFTVTDKQRASMQGKTLDTVLEQISRRRISIYHERPPTGDDEYGYSAIEDVFNFVRKSNHSRKIQMIIVDPRSTPIAAVLHFHSTLVMNFIAWDRAYSLFPSATFIHRSCLTFGDAAKEPRLPIIYHKYGERGFKISAEPFLTRDLAQLFKWGVRRIDDKWSWKIKLDTEELIAAIGRLEGAYVPTSIHETVGFTLLNRGGVYRTDMEELRRNPDRTRYRDRQAAIYYRELYSPVLKSALILPFTTDEEEPFGKVIKLLQTQESFQKSMAKVANPGVDLSEGMNPDAIRGWTYWDKEVLDMVRSTIHHAAGHITVEGLD</sequence>
<gene>
    <name evidence="1" type="ORF">M408DRAFT_26867</name>
</gene>
<name>A0A0C2X5I3_SERVB</name>
<dbReference type="Proteomes" id="UP000054097">
    <property type="component" value="Unassembled WGS sequence"/>
</dbReference>
<keyword evidence="2" id="KW-1185">Reference proteome</keyword>
<dbReference type="HOGENOM" id="CLU_036419_2_1_1"/>
<evidence type="ECO:0000313" key="1">
    <source>
        <dbReference type="EMBL" id="KIM24572.1"/>
    </source>
</evidence>
<protein>
    <submittedName>
        <fullName evidence="1">Uncharacterized protein</fullName>
    </submittedName>
</protein>
<dbReference type="OrthoDB" id="3041043at2759"/>
<dbReference type="STRING" id="933852.A0A0C2X5I3"/>
<dbReference type="AlphaFoldDB" id="A0A0C2X5I3"/>
<reference evidence="2" key="2">
    <citation type="submission" date="2015-01" db="EMBL/GenBank/DDBJ databases">
        <title>Evolutionary Origins and Diversification of the Mycorrhizal Mutualists.</title>
        <authorList>
            <consortium name="DOE Joint Genome Institute"/>
            <consortium name="Mycorrhizal Genomics Consortium"/>
            <person name="Kohler A."/>
            <person name="Kuo A."/>
            <person name="Nagy L.G."/>
            <person name="Floudas D."/>
            <person name="Copeland A."/>
            <person name="Barry K.W."/>
            <person name="Cichocki N."/>
            <person name="Veneault-Fourrey C."/>
            <person name="LaButti K."/>
            <person name="Lindquist E.A."/>
            <person name="Lipzen A."/>
            <person name="Lundell T."/>
            <person name="Morin E."/>
            <person name="Murat C."/>
            <person name="Riley R."/>
            <person name="Ohm R."/>
            <person name="Sun H."/>
            <person name="Tunlid A."/>
            <person name="Henrissat B."/>
            <person name="Grigoriev I.V."/>
            <person name="Hibbett D.S."/>
            <person name="Martin F."/>
        </authorList>
    </citation>
    <scope>NUCLEOTIDE SEQUENCE [LARGE SCALE GENOMIC DNA]</scope>
    <source>
        <strain evidence="2">MAFF 305830</strain>
    </source>
</reference>
<dbReference type="EMBL" id="KN824322">
    <property type="protein sequence ID" value="KIM24572.1"/>
    <property type="molecule type" value="Genomic_DNA"/>
</dbReference>
<organism evidence="1 2">
    <name type="scientific">Serendipita vermifera MAFF 305830</name>
    <dbReference type="NCBI Taxonomy" id="933852"/>
    <lineage>
        <taxon>Eukaryota</taxon>
        <taxon>Fungi</taxon>
        <taxon>Dikarya</taxon>
        <taxon>Basidiomycota</taxon>
        <taxon>Agaricomycotina</taxon>
        <taxon>Agaricomycetes</taxon>
        <taxon>Sebacinales</taxon>
        <taxon>Serendipitaceae</taxon>
        <taxon>Serendipita</taxon>
    </lineage>
</organism>
<proteinExistence type="predicted"/>
<evidence type="ECO:0000313" key="2">
    <source>
        <dbReference type="Proteomes" id="UP000054097"/>
    </source>
</evidence>
<accession>A0A0C2X5I3</accession>
<reference evidence="1 2" key="1">
    <citation type="submission" date="2014-04" db="EMBL/GenBank/DDBJ databases">
        <authorList>
            <consortium name="DOE Joint Genome Institute"/>
            <person name="Kuo A."/>
            <person name="Zuccaro A."/>
            <person name="Kohler A."/>
            <person name="Nagy L.G."/>
            <person name="Floudas D."/>
            <person name="Copeland A."/>
            <person name="Barry K.W."/>
            <person name="Cichocki N."/>
            <person name="Veneault-Fourrey C."/>
            <person name="LaButti K."/>
            <person name="Lindquist E.A."/>
            <person name="Lipzen A."/>
            <person name="Lundell T."/>
            <person name="Morin E."/>
            <person name="Murat C."/>
            <person name="Sun H."/>
            <person name="Tunlid A."/>
            <person name="Henrissat B."/>
            <person name="Grigoriev I.V."/>
            <person name="Hibbett D.S."/>
            <person name="Martin F."/>
            <person name="Nordberg H.P."/>
            <person name="Cantor M.N."/>
            <person name="Hua S.X."/>
        </authorList>
    </citation>
    <scope>NUCLEOTIDE SEQUENCE [LARGE SCALE GENOMIC DNA]</scope>
    <source>
        <strain evidence="1 2">MAFF 305830</strain>
    </source>
</reference>